<dbReference type="EMBL" id="AORV01000027">
    <property type="protein sequence ID" value="EMS72480.1"/>
    <property type="molecule type" value="Genomic_DNA"/>
</dbReference>
<dbReference type="AlphaFoldDB" id="S0FJX7"/>
<dbReference type="Pfam" id="PF00903">
    <property type="entry name" value="Glyoxalase"/>
    <property type="match status" value="1"/>
</dbReference>
<dbReference type="InterPro" id="IPR004360">
    <property type="entry name" value="Glyas_Fos-R_dOase_dom"/>
</dbReference>
<keyword evidence="2" id="KW-0223">Dioxygenase</keyword>
<dbReference type="Proteomes" id="UP000014155">
    <property type="component" value="Unassembled WGS sequence"/>
</dbReference>
<dbReference type="InterPro" id="IPR037523">
    <property type="entry name" value="VOC_core"/>
</dbReference>
<dbReference type="eggNOG" id="COG0346">
    <property type="taxonomic scope" value="Bacteria"/>
</dbReference>
<name>S0FJX7_RUMCE</name>
<evidence type="ECO:0000313" key="3">
    <source>
        <dbReference type="Proteomes" id="UP000014155"/>
    </source>
</evidence>
<reference evidence="2 3" key="1">
    <citation type="journal article" date="2013" name="Genome Announc.">
        <title>Draft Genome Sequence of the Cellulolytic, Mesophilic, Anaerobic Bacterium Clostridium termitidis Strain CT1112 (DSM 5398).</title>
        <authorList>
            <person name="Lal S."/>
            <person name="Ramachandran U."/>
            <person name="Zhang X."/>
            <person name="Munir R."/>
            <person name="Sparling R."/>
            <person name="Levin D.B."/>
        </authorList>
    </citation>
    <scope>NUCLEOTIDE SEQUENCE [LARGE SCALE GENOMIC DNA]</scope>
    <source>
        <strain evidence="2 3">CT1112</strain>
    </source>
</reference>
<accession>S0FJX7</accession>
<gene>
    <name evidence="2" type="ORF">CTER_1620</name>
</gene>
<dbReference type="GO" id="GO:0051213">
    <property type="term" value="F:dioxygenase activity"/>
    <property type="evidence" value="ECO:0007669"/>
    <property type="project" value="UniProtKB-KW"/>
</dbReference>
<evidence type="ECO:0000259" key="1">
    <source>
        <dbReference type="PROSITE" id="PS51819"/>
    </source>
</evidence>
<keyword evidence="2" id="KW-0560">Oxidoreductase</keyword>
<protein>
    <submittedName>
        <fullName evidence="2">Glyoxalase/Bleomycin resistance protein/Dioxygenase superfamily</fullName>
    </submittedName>
</protein>
<dbReference type="CDD" id="cd06587">
    <property type="entry name" value="VOC"/>
    <property type="match status" value="1"/>
</dbReference>
<dbReference type="InterPro" id="IPR029068">
    <property type="entry name" value="Glyas_Bleomycin-R_OHBP_Dase"/>
</dbReference>
<dbReference type="Gene3D" id="3.10.180.10">
    <property type="entry name" value="2,3-Dihydroxybiphenyl 1,2-Dioxygenase, domain 1"/>
    <property type="match status" value="1"/>
</dbReference>
<dbReference type="RefSeq" id="WP_004625197.1">
    <property type="nucleotide sequence ID" value="NZ_AORV01000027.1"/>
</dbReference>
<proteinExistence type="predicted"/>
<feature type="domain" description="VOC" evidence="1">
    <location>
        <begin position="9"/>
        <end position="135"/>
    </location>
</feature>
<dbReference type="PROSITE" id="PS51819">
    <property type="entry name" value="VOC"/>
    <property type="match status" value="1"/>
</dbReference>
<dbReference type="PATRIC" id="fig|1195236.3.peg.1947"/>
<keyword evidence="3" id="KW-1185">Reference proteome</keyword>
<comment type="caution">
    <text evidence="2">The sequence shown here is derived from an EMBL/GenBank/DDBJ whole genome shotgun (WGS) entry which is preliminary data.</text>
</comment>
<evidence type="ECO:0000313" key="2">
    <source>
        <dbReference type="EMBL" id="EMS72480.1"/>
    </source>
</evidence>
<sequence>MANRVIEQGVHHIGMRSCNYEKTVRFYKEGLGFKTVLEWEWGDSGKACILDMGNGTCIEIGNDGEPELPPVGKFTHLALRTEDIEKAYERALAAGGRSKVPPTYSDVIQARPEPWKLWFAYVIGFDNEEIEFIQTVSDSFSARADDEV</sequence>
<organism evidence="2 3">
    <name type="scientific">Ruminiclostridium cellobioparum subsp. termitidis CT1112</name>
    <dbReference type="NCBI Taxonomy" id="1195236"/>
    <lineage>
        <taxon>Bacteria</taxon>
        <taxon>Bacillati</taxon>
        <taxon>Bacillota</taxon>
        <taxon>Clostridia</taxon>
        <taxon>Eubacteriales</taxon>
        <taxon>Oscillospiraceae</taxon>
        <taxon>Ruminiclostridium</taxon>
    </lineage>
</organism>
<dbReference type="STRING" id="1195236.CTER_1620"/>
<dbReference type="SUPFAM" id="SSF54593">
    <property type="entry name" value="Glyoxalase/Bleomycin resistance protein/Dihydroxybiphenyl dioxygenase"/>
    <property type="match status" value="1"/>
</dbReference>